<gene>
    <name evidence="1" type="ORF">OVY01_18545</name>
</gene>
<evidence type="ECO:0000313" key="1">
    <source>
        <dbReference type="EMBL" id="MCY0389148.1"/>
    </source>
</evidence>
<name>A0ABT3ZTF4_9BURK</name>
<comment type="caution">
    <text evidence="1">The sequence shown here is derived from an EMBL/GenBank/DDBJ whole genome shotgun (WGS) entry which is preliminary data.</text>
</comment>
<dbReference type="Proteomes" id="UP001082899">
    <property type="component" value="Unassembled WGS sequence"/>
</dbReference>
<dbReference type="RefSeq" id="WP_267849045.1">
    <property type="nucleotide sequence ID" value="NZ_JAPMXC010000010.1"/>
</dbReference>
<proteinExistence type="predicted"/>
<protein>
    <submittedName>
        <fullName evidence="1">Uncharacterized protein</fullName>
    </submittedName>
</protein>
<keyword evidence="2" id="KW-1185">Reference proteome</keyword>
<organism evidence="1 2">
    <name type="scientific">Robbsia betulipollinis</name>
    <dbReference type="NCBI Taxonomy" id="2981849"/>
    <lineage>
        <taxon>Bacteria</taxon>
        <taxon>Pseudomonadati</taxon>
        <taxon>Pseudomonadota</taxon>
        <taxon>Betaproteobacteria</taxon>
        <taxon>Burkholderiales</taxon>
        <taxon>Burkholderiaceae</taxon>
        <taxon>Robbsia</taxon>
    </lineage>
</organism>
<dbReference type="EMBL" id="JAPMXC010000010">
    <property type="protein sequence ID" value="MCY0389148.1"/>
    <property type="molecule type" value="Genomic_DNA"/>
</dbReference>
<sequence>MPSYDFVRLALLPDQSQETRAAYQHDAWQLTEQLRRRGLTLRPAPGAHPSSVPNGEPEAIARYLIAFRDLIGATFEKAAVAWLEDTPGRRLVIGMGDIEIEAATADDFHRLFTQARMLDTGRLSGALSEVPLHARPQAHHHALLEEYHA</sequence>
<reference evidence="1" key="1">
    <citation type="submission" date="2022-11" db="EMBL/GenBank/DDBJ databases">
        <title>Robbsia betulipollinis sp. nov., isolated from pollen of birch (Betula pendula).</title>
        <authorList>
            <person name="Shi H."/>
            <person name="Ambika Manirajan B."/>
            <person name="Ratering S."/>
            <person name="Geissler-Plaum R."/>
            <person name="Schnell S."/>
        </authorList>
    </citation>
    <scope>NUCLEOTIDE SEQUENCE</scope>
    <source>
        <strain evidence="1">Bb-Pol-6</strain>
    </source>
</reference>
<accession>A0ABT3ZTF4</accession>
<evidence type="ECO:0000313" key="2">
    <source>
        <dbReference type="Proteomes" id="UP001082899"/>
    </source>
</evidence>